<dbReference type="PANTHER" id="PTHR22762:SF133">
    <property type="entry name" value="P-TYPE DOMAIN-CONTAINING PROTEIN"/>
    <property type="match status" value="1"/>
</dbReference>
<feature type="non-terminal residue" evidence="1">
    <location>
        <position position="1"/>
    </location>
</feature>
<dbReference type="Gene3D" id="2.60.40.1180">
    <property type="entry name" value="Golgi alpha-mannosidase II"/>
    <property type="match status" value="1"/>
</dbReference>
<comment type="caution">
    <text evidence="1">The sequence shown here is derived from an EMBL/GenBank/DDBJ whole genome shotgun (WGS) entry which is preliminary data.</text>
</comment>
<dbReference type="Proteomes" id="UP001497623">
    <property type="component" value="Unassembled WGS sequence"/>
</dbReference>
<reference evidence="1 2" key="1">
    <citation type="submission" date="2024-05" db="EMBL/GenBank/DDBJ databases">
        <authorList>
            <person name="Wallberg A."/>
        </authorList>
    </citation>
    <scope>NUCLEOTIDE SEQUENCE [LARGE SCALE GENOMIC DNA]</scope>
</reference>
<proteinExistence type="predicted"/>
<dbReference type="InterPro" id="IPR013780">
    <property type="entry name" value="Glyco_hydro_b"/>
</dbReference>
<accession>A0AAV2RZE2</accession>
<dbReference type="AlphaFoldDB" id="A0AAV2RZE2"/>
<keyword evidence="2" id="KW-1185">Reference proteome</keyword>
<name>A0AAV2RZE2_MEGNR</name>
<dbReference type="PANTHER" id="PTHR22762">
    <property type="entry name" value="ALPHA-GLUCOSIDASE"/>
    <property type="match status" value="1"/>
</dbReference>
<protein>
    <submittedName>
        <fullName evidence="1">Uncharacterized protein</fullName>
    </submittedName>
</protein>
<evidence type="ECO:0000313" key="2">
    <source>
        <dbReference type="Proteomes" id="UP001497623"/>
    </source>
</evidence>
<sequence>FQSNASTTTASRKQEMGLLVALSETGRASGELYWDDGDTLDTVLNSNYNHIQFNCGANMLYSNVTLSNYGTKMELDYLFILGVDDPVGEVRLSGEKVNFQYNKDTLELSVLNLNQDFLQGFTVEWR</sequence>
<dbReference type="EMBL" id="CAXKWB010039478">
    <property type="protein sequence ID" value="CAL4153175.1"/>
    <property type="molecule type" value="Genomic_DNA"/>
</dbReference>
<gene>
    <name evidence="1" type="ORF">MNOR_LOCUS31142</name>
</gene>
<organism evidence="1 2">
    <name type="scientific">Meganyctiphanes norvegica</name>
    <name type="common">Northern krill</name>
    <name type="synonym">Thysanopoda norvegica</name>
    <dbReference type="NCBI Taxonomy" id="48144"/>
    <lineage>
        <taxon>Eukaryota</taxon>
        <taxon>Metazoa</taxon>
        <taxon>Ecdysozoa</taxon>
        <taxon>Arthropoda</taxon>
        <taxon>Crustacea</taxon>
        <taxon>Multicrustacea</taxon>
        <taxon>Malacostraca</taxon>
        <taxon>Eumalacostraca</taxon>
        <taxon>Eucarida</taxon>
        <taxon>Euphausiacea</taxon>
        <taxon>Euphausiidae</taxon>
        <taxon>Meganyctiphanes</taxon>
    </lineage>
</organism>
<dbReference type="GO" id="GO:0004553">
    <property type="term" value="F:hydrolase activity, hydrolyzing O-glycosyl compounds"/>
    <property type="evidence" value="ECO:0007669"/>
    <property type="project" value="TreeGrafter"/>
</dbReference>
<evidence type="ECO:0000313" key="1">
    <source>
        <dbReference type="EMBL" id="CAL4153175.1"/>
    </source>
</evidence>